<feature type="compositionally biased region" description="Low complexity" evidence="1">
    <location>
        <begin position="1"/>
        <end position="12"/>
    </location>
</feature>
<feature type="region of interest" description="Disordered" evidence="1">
    <location>
        <begin position="83"/>
        <end position="138"/>
    </location>
</feature>
<feature type="compositionally biased region" description="Basic and acidic residues" evidence="1">
    <location>
        <begin position="20"/>
        <end position="36"/>
    </location>
</feature>
<name>A0A0A9DTH6_ARUDO</name>
<reference evidence="2" key="1">
    <citation type="submission" date="2014-09" db="EMBL/GenBank/DDBJ databases">
        <authorList>
            <person name="Magalhaes I.L.F."/>
            <person name="Oliveira U."/>
            <person name="Santos F.R."/>
            <person name="Vidigal T.H.D.A."/>
            <person name="Brescovit A.D."/>
            <person name="Santos A.J."/>
        </authorList>
    </citation>
    <scope>NUCLEOTIDE SEQUENCE</scope>
    <source>
        <tissue evidence="2">Shoot tissue taken approximately 20 cm above the soil surface</tissue>
    </source>
</reference>
<accession>A0A0A9DTH6</accession>
<reference evidence="2" key="2">
    <citation type="journal article" date="2015" name="Data Brief">
        <title>Shoot transcriptome of the giant reed, Arundo donax.</title>
        <authorList>
            <person name="Barrero R.A."/>
            <person name="Guerrero F.D."/>
            <person name="Moolhuijzen P."/>
            <person name="Goolsby J.A."/>
            <person name="Tidwell J."/>
            <person name="Bellgard S.E."/>
            <person name="Bellgard M.I."/>
        </authorList>
    </citation>
    <scope>NUCLEOTIDE SEQUENCE</scope>
    <source>
        <tissue evidence="2">Shoot tissue taken approximately 20 cm above the soil surface</tissue>
    </source>
</reference>
<organism evidence="2">
    <name type="scientific">Arundo donax</name>
    <name type="common">Giant reed</name>
    <name type="synonym">Donax arundinaceus</name>
    <dbReference type="NCBI Taxonomy" id="35708"/>
    <lineage>
        <taxon>Eukaryota</taxon>
        <taxon>Viridiplantae</taxon>
        <taxon>Streptophyta</taxon>
        <taxon>Embryophyta</taxon>
        <taxon>Tracheophyta</taxon>
        <taxon>Spermatophyta</taxon>
        <taxon>Magnoliopsida</taxon>
        <taxon>Liliopsida</taxon>
        <taxon>Poales</taxon>
        <taxon>Poaceae</taxon>
        <taxon>PACMAD clade</taxon>
        <taxon>Arundinoideae</taxon>
        <taxon>Arundineae</taxon>
        <taxon>Arundo</taxon>
    </lineage>
</organism>
<feature type="compositionally biased region" description="Basic residues" evidence="1">
    <location>
        <begin position="111"/>
        <end position="121"/>
    </location>
</feature>
<proteinExistence type="predicted"/>
<sequence length="138" mass="15123">MNGSQRISRSGSSSGGGSAELDKGKKDVVGGRKGNGDQEICLTNMMAQLDDESEPGCNMDAKRFRRFDPSVTVVLALECMKGKRAKESMKGKRKDPPTSKQQDDLVDRYKNKYSKRSSSKHAKVENIASGTMRDGNDM</sequence>
<feature type="compositionally biased region" description="Basic and acidic residues" evidence="1">
    <location>
        <begin position="85"/>
        <end position="110"/>
    </location>
</feature>
<feature type="region of interest" description="Disordered" evidence="1">
    <location>
        <begin position="1"/>
        <end position="37"/>
    </location>
</feature>
<evidence type="ECO:0000256" key="1">
    <source>
        <dbReference type="SAM" id="MobiDB-lite"/>
    </source>
</evidence>
<protein>
    <submittedName>
        <fullName evidence="2">Uncharacterized protein</fullName>
    </submittedName>
</protein>
<dbReference type="AlphaFoldDB" id="A0A0A9DTH6"/>
<dbReference type="EMBL" id="GBRH01210838">
    <property type="protein sequence ID" value="JAD87057.1"/>
    <property type="molecule type" value="Transcribed_RNA"/>
</dbReference>
<evidence type="ECO:0000313" key="2">
    <source>
        <dbReference type="EMBL" id="JAD87057.1"/>
    </source>
</evidence>